<dbReference type="InterPro" id="IPR029705">
    <property type="entry name" value="VPS35L"/>
</dbReference>
<evidence type="ECO:0000256" key="6">
    <source>
        <dbReference type="HAMAP-Rule" id="MF_03225"/>
    </source>
</evidence>
<dbReference type="SUPFAM" id="SSF51419">
    <property type="entry name" value="PLP-binding barrel"/>
    <property type="match status" value="1"/>
</dbReference>
<keyword evidence="3" id="KW-0813">Transport</keyword>
<dbReference type="PANTHER" id="PTHR13673:SF0">
    <property type="entry name" value="VPS35 ENDOSOMAL PROTEIN-SORTING FACTOR-LIKE"/>
    <property type="match status" value="1"/>
</dbReference>
<evidence type="ECO:0000313" key="9">
    <source>
        <dbReference type="Proteomes" id="UP001289374"/>
    </source>
</evidence>
<reference evidence="8" key="1">
    <citation type="submission" date="2020-06" db="EMBL/GenBank/DDBJ databases">
        <authorList>
            <person name="Li T."/>
            <person name="Hu X."/>
            <person name="Zhang T."/>
            <person name="Song X."/>
            <person name="Zhang H."/>
            <person name="Dai N."/>
            <person name="Sheng W."/>
            <person name="Hou X."/>
            <person name="Wei L."/>
        </authorList>
    </citation>
    <scope>NUCLEOTIDE SEQUENCE</scope>
    <source>
        <strain evidence="8">K16</strain>
        <tissue evidence="8">Leaf</tissue>
    </source>
</reference>
<dbReference type="InterPro" id="IPR011078">
    <property type="entry name" value="PyrdxlP_homeostasis"/>
</dbReference>
<dbReference type="CDD" id="cd06822">
    <property type="entry name" value="PLPDE_III_YBL036c_euk"/>
    <property type="match status" value="1"/>
</dbReference>
<comment type="similarity">
    <text evidence="2">Belongs to the VPS35L family.</text>
</comment>
<dbReference type="NCBIfam" id="TIGR00044">
    <property type="entry name" value="YggS family pyridoxal phosphate-dependent enzyme"/>
    <property type="match status" value="1"/>
</dbReference>
<dbReference type="GO" id="GO:0030170">
    <property type="term" value="F:pyridoxal phosphate binding"/>
    <property type="evidence" value="ECO:0007669"/>
    <property type="project" value="UniProtKB-UniRule"/>
</dbReference>
<dbReference type="Gene3D" id="3.20.20.10">
    <property type="entry name" value="Alanine racemase"/>
    <property type="match status" value="1"/>
</dbReference>
<dbReference type="InterPro" id="IPR001608">
    <property type="entry name" value="Ala_racemase_N"/>
</dbReference>
<reference evidence="8" key="2">
    <citation type="journal article" date="2024" name="Plant">
        <title>Genomic evolution and insights into agronomic trait innovations of Sesamum species.</title>
        <authorList>
            <person name="Miao H."/>
            <person name="Wang L."/>
            <person name="Qu L."/>
            <person name="Liu H."/>
            <person name="Sun Y."/>
            <person name="Le M."/>
            <person name="Wang Q."/>
            <person name="Wei S."/>
            <person name="Zheng Y."/>
            <person name="Lin W."/>
            <person name="Duan Y."/>
            <person name="Cao H."/>
            <person name="Xiong S."/>
            <person name="Wang X."/>
            <person name="Wei L."/>
            <person name="Li C."/>
            <person name="Ma Q."/>
            <person name="Ju M."/>
            <person name="Zhao R."/>
            <person name="Li G."/>
            <person name="Mu C."/>
            <person name="Tian Q."/>
            <person name="Mei H."/>
            <person name="Zhang T."/>
            <person name="Gao T."/>
            <person name="Zhang H."/>
        </authorList>
    </citation>
    <scope>NUCLEOTIDE SEQUENCE</scope>
    <source>
        <strain evidence="8">K16</strain>
    </source>
</reference>
<dbReference type="GO" id="GO:0032456">
    <property type="term" value="P:endocytic recycling"/>
    <property type="evidence" value="ECO:0007669"/>
    <property type="project" value="InterPro"/>
</dbReference>
<comment type="similarity">
    <text evidence="6">Belongs to the pyridoxal phosphate-binding protein YggS/PROSC family.</text>
</comment>
<dbReference type="Pfam" id="PF01168">
    <property type="entry name" value="Ala_racemase_N"/>
    <property type="match status" value="1"/>
</dbReference>
<protein>
    <recommendedName>
        <fullName evidence="6">Pyridoxal phosphate homeostasis protein</fullName>
        <shortName evidence="6">PLP homeostasis protein</shortName>
    </recommendedName>
</protein>
<evidence type="ECO:0000256" key="1">
    <source>
        <dbReference type="ARBA" id="ARBA00004177"/>
    </source>
</evidence>
<feature type="modified residue" description="N6-(pyridoxal phosphate)lysine" evidence="6">
    <location>
        <position position="42"/>
    </location>
</feature>
<dbReference type="GO" id="GO:0015031">
    <property type="term" value="P:protein transport"/>
    <property type="evidence" value="ECO:0007669"/>
    <property type="project" value="UniProtKB-KW"/>
</dbReference>
<keyword evidence="4" id="KW-0967">Endosome</keyword>
<dbReference type="HAMAP" id="MF_02087">
    <property type="entry name" value="PLP_homeostasis"/>
    <property type="match status" value="1"/>
</dbReference>
<comment type="function">
    <text evidence="6">Pyridoxal 5'-phosphate (PLP)-binding protein, which may be involved in intracellular homeostatic regulation of pyridoxal 5'-phosphate (PLP), the active form of vitamin B6.</text>
</comment>
<comment type="caution">
    <text evidence="8">The sequence shown here is derived from an EMBL/GenBank/DDBJ whole genome shotgun (WGS) entry which is preliminary data.</text>
</comment>
<gene>
    <name evidence="8" type="ORF">Sango_1330100</name>
</gene>
<dbReference type="FunFam" id="3.20.20.10:FF:000014">
    <property type="entry name" value="Pyridoxal phosphate homeostasis protein"/>
    <property type="match status" value="1"/>
</dbReference>
<evidence type="ECO:0000256" key="2">
    <source>
        <dbReference type="ARBA" id="ARBA00010704"/>
    </source>
</evidence>
<evidence type="ECO:0000256" key="4">
    <source>
        <dbReference type="ARBA" id="ARBA00022753"/>
    </source>
</evidence>
<evidence type="ECO:0000256" key="5">
    <source>
        <dbReference type="ARBA" id="ARBA00022927"/>
    </source>
</evidence>
<sequence length="1146" mass="127738">MAAPALEGAAVTALRAVLHRVRLAAERSGRRADDVRVVAVSKTKPVSLIDQVYDAGHRCFGENYVQEIIDKAPQLPEDIEWHFIGHLQSNKVKPLLTAVPNLAMVEGVDNEKVANNLDRVVSNIGRQPLKVLVQVNTSGEVSKSGINPSECVDLVKHVKLGCPNLEFAGLMTIGMPDYTSTPENFKTLLNCRAEICKALGMAESQCELSMGMSGDFEQASMGVEFRLRDYRAEERACSLPRRRADTHPLSAHSPSALQVKESGCRKDDFVDPLRATDGIMAESSNNILHEDIASDATAPSDVSAQLRKEWSSFKKILMQRFPVSKTTPVSVARSVVLAKGTKGELDDSKNFDEEDDKVVSQQECLSKLQELKDEINQSWLRDDLVTSLRLSIKVARLLMDASIIQFYPTLFVLATDIMDMLGDLVWARIKQKAEITEEGRFICSLPVVPLSVPLWQLVYDVGYEPVTEKYECFRLQKLLHYLELAILPCWRFLHNHPENNLQRLVMMVRGIADPLASAYCRLYLVQCAQRLPQYDTGFLITCINDLKVLLMRLSDGNLSGNSKFLLTLVEPTIEYIMRCLFKDRKQMEISSILVALGMGRDPSTLFENCSCISIFLHYILKELPIGYICFNAMEILHLIECTDDNSFDQCLNFKLLGHRLCERVPELNSVHLIVDKITQVLSCYDKLDAYLMVADAYLDIILENQLGTCLNVILGGIFDRLTEEKIGENGLMILQSIFLKLLAHFANIVDILALNHFLDILDMLHGSSRNSVNMQLLSMATRQGRIQDPTIIEVLLEVAQALYDGLDFSNMRKDDYQHPARVISRFVYMVEYGTEVESHLRFLAQCRGAFANISELQEMLVHSSNKLAVRALRHGNNSISFVKSCLAFNEVTVPAIPSVIRQFKLYLETAEVAILGGFISHVDGLINAAINCLQSVDSVDGVQTTEDVEGIISLICKLCGILVMVPGSLEQGGVCIPKRVVSFLDSQPWVLPRMKTKVLCMVVFLSAALSQNQFLYHAVSGKDNMVCTLDLTFRVAPALPTGQQVVKVIGNYQLFYGVRSYHQEVLSFSGGVLQDILNIVMQEPSTAVRGKMALEACNCVASSFKMCGETLEACSKLVEIAKACSPAGDRFLQSTLKFLDAHQFLV</sequence>
<dbReference type="AlphaFoldDB" id="A0AAE1WS68"/>
<evidence type="ECO:0000256" key="3">
    <source>
        <dbReference type="ARBA" id="ARBA00022448"/>
    </source>
</evidence>
<proteinExistence type="inferred from homology"/>
<dbReference type="Proteomes" id="UP001289374">
    <property type="component" value="Unassembled WGS sequence"/>
</dbReference>
<keyword evidence="6" id="KW-0663">Pyridoxal phosphate</keyword>
<dbReference type="InterPro" id="IPR029066">
    <property type="entry name" value="PLP-binding_barrel"/>
</dbReference>
<name>A0AAE1WS68_9LAMI</name>
<feature type="domain" description="Alanine racemase N-terminal" evidence="7">
    <location>
        <begin position="14"/>
        <end position="219"/>
    </location>
</feature>
<dbReference type="PANTHER" id="PTHR13673">
    <property type="entry name" value="ESOPHAGEAL CANCER ASSOCIATED PROTEIN"/>
    <property type="match status" value="1"/>
</dbReference>
<keyword evidence="9" id="KW-1185">Reference proteome</keyword>
<comment type="subcellular location">
    <subcellularLocation>
        <location evidence="1">Endosome</location>
    </subcellularLocation>
</comment>
<evidence type="ECO:0000259" key="7">
    <source>
        <dbReference type="Pfam" id="PF01168"/>
    </source>
</evidence>
<dbReference type="GO" id="GO:0005768">
    <property type="term" value="C:endosome"/>
    <property type="evidence" value="ECO:0007669"/>
    <property type="project" value="UniProtKB-SubCell"/>
</dbReference>
<dbReference type="PROSITE" id="PS01211">
    <property type="entry name" value="UPF0001"/>
    <property type="match status" value="1"/>
</dbReference>
<evidence type="ECO:0000313" key="8">
    <source>
        <dbReference type="EMBL" id="KAK4398546.1"/>
    </source>
</evidence>
<accession>A0AAE1WS68</accession>
<dbReference type="EMBL" id="JACGWL010000007">
    <property type="protein sequence ID" value="KAK4398546.1"/>
    <property type="molecule type" value="Genomic_DNA"/>
</dbReference>
<keyword evidence="5" id="KW-0653">Protein transport</keyword>
<organism evidence="8 9">
    <name type="scientific">Sesamum angolense</name>
    <dbReference type="NCBI Taxonomy" id="2727404"/>
    <lineage>
        <taxon>Eukaryota</taxon>
        <taxon>Viridiplantae</taxon>
        <taxon>Streptophyta</taxon>
        <taxon>Embryophyta</taxon>
        <taxon>Tracheophyta</taxon>
        <taxon>Spermatophyta</taxon>
        <taxon>Magnoliopsida</taxon>
        <taxon>eudicotyledons</taxon>
        <taxon>Gunneridae</taxon>
        <taxon>Pentapetalae</taxon>
        <taxon>asterids</taxon>
        <taxon>lamiids</taxon>
        <taxon>Lamiales</taxon>
        <taxon>Pedaliaceae</taxon>
        <taxon>Sesamum</taxon>
    </lineage>
</organism>